<dbReference type="OrthoDB" id="203678at2759"/>
<accession>A0A9W7Y7C2</accession>
<evidence type="ECO:0000256" key="2">
    <source>
        <dbReference type="SAM" id="MobiDB-lite"/>
    </source>
</evidence>
<evidence type="ECO:0000256" key="1">
    <source>
        <dbReference type="ARBA" id="ARBA00006080"/>
    </source>
</evidence>
<dbReference type="GO" id="GO:0048193">
    <property type="term" value="P:Golgi vesicle transport"/>
    <property type="evidence" value="ECO:0007669"/>
    <property type="project" value="TreeGrafter"/>
</dbReference>
<comment type="caution">
    <text evidence="3">The sequence shown here is derived from an EMBL/GenBank/DDBJ whole genome shotgun (WGS) entry which is preliminary data.</text>
</comment>
<dbReference type="GO" id="GO:0007030">
    <property type="term" value="P:Golgi organization"/>
    <property type="evidence" value="ECO:0007669"/>
    <property type="project" value="TreeGrafter"/>
</dbReference>
<feature type="region of interest" description="Disordered" evidence="2">
    <location>
        <begin position="687"/>
        <end position="766"/>
    </location>
</feature>
<feature type="region of interest" description="Disordered" evidence="2">
    <location>
        <begin position="569"/>
        <end position="613"/>
    </location>
</feature>
<dbReference type="Proteomes" id="UP001149813">
    <property type="component" value="Unassembled WGS sequence"/>
</dbReference>
<protein>
    <recommendedName>
        <fullName evidence="5">Vacuolar protein sorting-associated protein 51 homolog</fullName>
    </recommendedName>
</protein>
<dbReference type="GO" id="GO:0005829">
    <property type="term" value="C:cytosol"/>
    <property type="evidence" value="ECO:0007669"/>
    <property type="project" value="GOC"/>
</dbReference>
<dbReference type="GO" id="GO:0032456">
    <property type="term" value="P:endocytic recycling"/>
    <property type="evidence" value="ECO:0007669"/>
    <property type="project" value="TreeGrafter"/>
</dbReference>
<dbReference type="Pfam" id="PF08700">
    <property type="entry name" value="VPS51_Exo84_N"/>
    <property type="match status" value="1"/>
</dbReference>
<feature type="region of interest" description="Disordered" evidence="2">
    <location>
        <begin position="1"/>
        <end position="87"/>
    </location>
</feature>
<dbReference type="EMBL" id="JANBOJ010000012">
    <property type="protein sequence ID" value="KAJ1725132.1"/>
    <property type="molecule type" value="Genomic_DNA"/>
</dbReference>
<evidence type="ECO:0008006" key="5">
    <source>
        <dbReference type="Google" id="ProtNLM"/>
    </source>
</evidence>
<dbReference type="GO" id="GO:0042147">
    <property type="term" value="P:retrograde transport, endosome to Golgi"/>
    <property type="evidence" value="ECO:0007669"/>
    <property type="project" value="TreeGrafter"/>
</dbReference>
<organism evidence="3 4">
    <name type="scientific">Coemansia erecta</name>
    <dbReference type="NCBI Taxonomy" id="147472"/>
    <lineage>
        <taxon>Eukaryota</taxon>
        <taxon>Fungi</taxon>
        <taxon>Fungi incertae sedis</taxon>
        <taxon>Zoopagomycota</taxon>
        <taxon>Kickxellomycotina</taxon>
        <taxon>Kickxellomycetes</taxon>
        <taxon>Kickxellales</taxon>
        <taxon>Kickxellaceae</taxon>
        <taxon>Coemansia</taxon>
    </lineage>
</organism>
<dbReference type="PANTHER" id="PTHR15954">
    <property type="entry name" value="VACUOLAR PROTEIN SORTING-ASSOCIATED PROTEIN 51 HOMOLOG"/>
    <property type="match status" value="1"/>
</dbReference>
<sequence>MSNRSKQVASAAGAPAGGSSGGGSSDNQSQARVRARDKLREFYKITPAASTSSTSTSTSKAHGSASDIPPVPSTPGGKPGNPLDLDSSNFDSKKYLKRMLVEEGVAGLLSADNELVTSVRQIDGDMKTMVYENYSKFISATETIGKMSEDADYMDAEMAKLSKRVEDIAERTKSVDREFAQRRERIQRLSSEQKTMRRLQLLFDLPERLNQLISQGRFVEAAREWSNTKPLLEHYRQLGVFAGVENDGRQIMASVESTIWDRWQRDETDVREGAECASLLVLLQPERAPELWREYLSIQGKKNRECRQSALDRAYATPKTTVDIAGGTEFPALEPVDGTGVNTDAGASAALRIVRFNDEYLPIWSSLVIGFASQFVSPAGSGLLEEISSAETTASYAATPGKQAKTKGRKRAGGDRAMSLLEATTEGTVVGLLSPLASSAQNQTQRKPAGHRVVGWQVMNAEDLCAAQEAFSQHLKEWSSDYEFIVDSLLDFPDDANASNVRIYLAQLDALVGCIGAYPILARIGGLNTCVQRIATRWQERLVEGALHSVVRDMIERLEFYFDPSIGVPQPSQSEAPMAPAPRRSSVSRHQRTLSSKSTGSQGSGNNHQRSGSVLSATWSVANAAERAGQFSSATNAASQSPLPFHTVSSGSGLNGGSSRGLAHARAVSSAFEALSNVPSQPIPPGTLSLSPALAPFNSGASPQQPRLSRASTVNTINARHSIGPVPGTSSRSGTLRRTRHQRTNSNAVMDLFDSPDDVPPQSRRSLSLRRASVRRYRPWLVGSVNRNAPLHVFLAEIESWLIQQILERVNPLLESVVQHYLDIEASQMLDEGEAQTQSLPLQTATRMRQTFIKTLDRCLDTWMSSWMPDAFLYSAMVVPVHGSRTYIEKTISDSAMAQLGMSTVGDPVSSLLLARFAVDFELTLTQSIYQLCEHAISILPEDSTNKQSAHSSGEASLSNVLAGQPGDAERMYSITAASIARADSMASAVSNSRRGTLGMRSGNALLSIHRAAHSTKWHSVAERLVKHFVMTVGQDISSDYLRIRLYDFSDDSRQPLSSSVVTVSETWLSICRWMRQVEDDTNALFYDPVFSDTLKALENRGAGSGSGSGDGSGNSNDHATFLSHEMYMSPSGNGRHGAAGHPALLHAHILSNIDRLFAERVDVFPTTVTPLTSGQILFHLAMQIIKTAIESLRLRPHILRTAAEYQQIVVDATFVRSWMLRYTGVAPDLMQLSNMPNLPPLGQPFVGEPRRRSSRIKLGQQGAVATTPVTATHTSVDMDAVINERDAQAVINLVDDWISSAKAFALERTEPDPKVIDKVVLSAWMATYFDVGEGTS</sequence>
<proteinExistence type="inferred from homology"/>
<reference evidence="3" key="1">
    <citation type="submission" date="2022-07" db="EMBL/GenBank/DDBJ databases">
        <title>Phylogenomic reconstructions and comparative analyses of Kickxellomycotina fungi.</title>
        <authorList>
            <person name="Reynolds N.K."/>
            <person name="Stajich J.E."/>
            <person name="Barry K."/>
            <person name="Grigoriev I.V."/>
            <person name="Crous P."/>
            <person name="Smith M.E."/>
        </authorList>
    </citation>
    <scope>NUCLEOTIDE SEQUENCE</scope>
    <source>
        <strain evidence="3">NBRC 32514</strain>
    </source>
</reference>
<dbReference type="GO" id="GO:0000938">
    <property type="term" value="C:GARP complex"/>
    <property type="evidence" value="ECO:0007669"/>
    <property type="project" value="TreeGrafter"/>
</dbReference>
<feature type="compositionally biased region" description="Gly residues" evidence="2">
    <location>
        <begin position="15"/>
        <end position="24"/>
    </location>
</feature>
<feature type="compositionally biased region" description="Polar residues" evidence="2">
    <location>
        <begin position="593"/>
        <end position="613"/>
    </location>
</feature>
<dbReference type="PANTHER" id="PTHR15954:SF4">
    <property type="entry name" value="VACUOLAR PROTEIN SORTING-ASSOCIATED PROTEIN 51 HOMOLOG"/>
    <property type="match status" value="1"/>
</dbReference>
<feature type="compositionally biased region" description="Basic and acidic residues" evidence="2">
    <location>
        <begin position="34"/>
        <end position="43"/>
    </location>
</feature>
<evidence type="ECO:0000313" key="3">
    <source>
        <dbReference type="EMBL" id="KAJ1725132.1"/>
    </source>
</evidence>
<dbReference type="GO" id="GO:0016020">
    <property type="term" value="C:membrane"/>
    <property type="evidence" value="ECO:0007669"/>
    <property type="project" value="TreeGrafter"/>
</dbReference>
<dbReference type="InterPro" id="IPR014812">
    <property type="entry name" value="Vps51"/>
</dbReference>
<feature type="compositionally biased region" description="Polar residues" evidence="2">
    <location>
        <begin position="699"/>
        <end position="719"/>
    </location>
</feature>
<feature type="compositionally biased region" description="Low complexity" evidence="2">
    <location>
        <begin position="48"/>
        <end position="66"/>
    </location>
</feature>
<keyword evidence="4" id="KW-1185">Reference proteome</keyword>
<name>A0A9W7Y7C2_9FUNG</name>
<evidence type="ECO:0000313" key="4">
    <source>
        <dbReference type="Proteomes" id="UP001149813"/>
    </source>
</evidence>
<dbReference type="GO" id="GO:1990745">
    <property type="term" value="C:EARP complex"/>
    <property type="evidence" value="ECO:0007669"/>
    <property type="project" value="TreeGrafter"/>
</dbReference>
<comment type="similarity">
    <text evidence="1">Belongs to the VPS51 family.</text>
</comment>
<gene>
    <name evidence="3" type="ORF">LPJ53_000695</name>
</gene>